<gene>
    <name evidence="5" type="ORF">BCF44_12970</name>
</gene>
<dbReference type="Pfam" id="PF00534">
    <property type="entry name" value="Glycos_transf_1"/>
    <property type="match status" value="1"/>
</dbReference>
<proteinExistence type="predicted"/>
<evidence type="ECO:0000259" key="4">
    <source>
        <dbReference type="Pfam" id="PF13439"/>
    </source>
</evidence>
<dbReference type="InterPro" id="IPR050194">
    <property type="entry name" value="Glycosyltransferase_grp1"/>
</dbReference>
<dbReference type="GO" id="GO:1901137">
    <property type="term" value="P:carbohydrate derivative biosynthetic process"/>
    <property type="evidence" value="ECO:0007669"/>
    <property type="project" value="UniProtKB-ARBA"/>
</dbReference>
<evidence type="ECO:0000259" key="3">
    <source>
        <dbReference type="Pfam" id="PF00534"/>
    </source>
</evidence>
<dbReference type="RefSeq" id="WP_116181683.1">
    <property type="nucleotide sequence ID" value="NZ_CP144375.1"/>
</dbReference>
<protein>
    <submittedName>
        <fullName evidence="5">Glycosyltransferase involved in cell wall biosynthesis</fullName>
    </submittedName>
</protein>
<dbReference type="AlphaFoldDB" id="A0A3E0GTW0"/>
<reference evidence="5 6" key="1">
    <citation type="submission" date="2018-08" db="EMBL/GenBank/DDBJ databases">
        <title>Genomic Encyclopedia of Archaeal and Bacterial Type Strains, Phase II (KMG-II): from individual species to whole genera.</title>
        <authorList>
            <person name="Goeker M."/>
        </authorList>
    </citation>
    <scope>NUCLEOTIDE SEQUENCE [LARGE SCALE GENOMIC DNA]</scope>
    <source>
        <strain evidence="5 6">DSM 45791</strain>
    </source>
</reference>
<dbReference type="Pfam" id="PF13439">
    <property type="entry name" value="Glyco_transf_4"/>
    <property type="match status" value="1"/>
</dbReference>
<dbReference type="InterPro" id="IPR001296">
    <property type="entry name" value="Glyco_trans_1"/>
</dbReference>
<evidence type="ECO:0000256" key="2">
    <source>
        <dbReference type="ARBA" id="ARBA00022679"/>
    </source>
</evidence>
<dbReference type="InterPro" id="IPR028098">
    <property type="entry name" value="Glyco_trans_4-like_N"/>
</dbReference>
<dbReference type="PANTHER" id="PTHR45947:SF3">
    <property type="entry name" value="SULFOQUINOVOSYL TRANSFERASE SQD2"/>
    <property type="match status" value="1"/>
</dbReference>
<evidence type="ECO:0000256" key="1">
    <source>
        <dbReference type="ARBA" id="ARBA00022676"/>
    </source>
</evidence>
<organism evidence="5 6">
    <name type="scientific">Kutzneria buriramensis</name>
    <dbReference type="NCBI Taxonomy" id="1045776"/>
    <lineage>
        <taxon>Bacteria</taxon>
        <taxon>Bacillati</taxon>
        <taxon>Actinomycetota</taxon>
        <taxon>Actinomycetes</taxon>
        <taxon>Pseudonocardiales</taxon>
        <taxon>Pseudonocardiaceae</taxon>
        <taxon>Kutzneria</taxon>
    </lineage>
</organism>
<name>A0A3E0GTW0_9PSEU</name>
<accession>A0A3E0GTW0</accession>
<evidence type="ECO:0000313" key="5">
    <source>
        <dbReference type="EMBL" id="REH27682.1"/>
    </source>
</evidence>
<keyword evidence="2 5" id="KW-0808">Transferase</keyword>
<dbReference type="OrthoDB" id="9802525at2"/>
<dbReference type="GO" id="GO:0016757">
    <property type="term" value="F:glycosyltransferase activity"/>
    <property type="evidence" value="ECO:0007669"/>
    <property type="project" value="UniProtKB-KW"/>
</dbReference>
<dbReference type="PANTHER" id="PTHR45947">
    <property type="entry name" value="SULFOQUINOVOSYL TRANSFERASE SQD2"/>
    <property type="match status" value="1"/>
</dbReference>
<dbReference type="SUPFAM" id="SSF53756">
    <property type="entry name" value="UDP-Glycosyltransferase/glycogen phosphorylase"/>
    <property type="match status" value="1"/>
</dbReference>
<sequence>MTSTAPAPAIGAEATPPRLRVVIGVDTFPPDVNGAANFASRLAAGLAGRGHDVHVLCPSTTARSTTESDGTLTVHRVSSLSTPVHPTFRISRPLRASRTAEALLTELAPDVVHVQAHFVVGRALAAAARRHDIPLVATNHFMPENLHGYLPMPKGLRAALSRLGWWDLRRVLSSARTVTAPTPRAVQLLAEHGIPDAIAVSCGIDLTRFPASPAPDHLVPHVLFVGRLDEEKRVDEILLAVHRLRRTAHVRVEIVGDGKCRRAWQELAGRLGIAGDVTFHGHVDDDALLAAYRRADIFCMPGVAELQSLATMDALAAGKPVVAADAMALPHLVLPGETGWLFPPGDIAALADRLRDLIGDPAARARMGAAGRELIGRHTLDGTLDRFEALYRNALMPARRGFFVR</sequence>
<dbReference type="EMBL" id="QUNO01000029">
    <property type="protein sequence ID" value="REH27682.1"/>
    <property type="molecule type" value="Genomic_DNA"/>
</dbReference>
<comment type="caution">
    <text evidence="5">The sequence shown here is derived from an EMBL/GenBank/DDBJ whole genome shotgun (WGS) entry which is preliminary data.</text>
</comment>
<dbReference type="Gene3D" id="3.40.50.2000">
    <property type="entry name" value="Glycogen Phosphorylase B"/>
    <property type="match status" value="2"/>
</dbReference>
<keyword evidence="1" id="KW-0328">Glycosyltransferase</keyword>
<evidence type="ECO:0000313" key="6">
    <source>
        <dbReference type="Proteomes" id="UP000256269"/>
    </source>
</evidence>
<dbReference type="Proteomes" id="UP000256269">
    <property type="component" value="Unassembled WGS sequence"/>
</dbReference>
<feature type="domain" description="Glycosyltransferase subfamily 4-like N-terminal" evidence="4">
    <location>
        <begin position="32"/>
        <end position="208"/>
    </location>
</feature>
<feature type="domain" description="Glycosyl transferase family 1" evidence="3">
    <location>
        <begin position="220"/>
        <end position="373"/>
    </location>
</feature>
<keyword evidence="6" id="KW-1185">Reference proteome</keyword>